<keyword evidence="5" id="KW-1185">Reference proteome</keyword>
<evidence type="ECO:0000256" key="2">
    <source>
        <dbReference type="SAM" id="MobiDB-lite"/>
    </source>
</evidence>
<dbReference type="PANTHER" id="PTHR21601">
    <property type="entry name" value="SPA2 PROTEIN"/>
    <property type="match status" value="1"/>
</dbReference>
<feature type="compositionally biased region" description="Polar residues" evidence="2">
    <location>
        <begin position="70"/>
        <end position="88"/>
    </location>
</feature>
<feature type="region of interest" description="Disordered" evidence="2">
    <location>
        <begin position="165"/>
        <end position="202"/>
    </location>
</feature>
<feature type="region of interest" description="Disordered" evidence="2">
    <location>
        <begin position="722"/>
        <end position="766"/>
    </location>
</feature>
<dbReference type="InterPro" id="IPR056439">
    <property type="entry name" value="VBS_C3G9"/>
</dbReference>
<feature type="domain" description="GIT Spa2 homology (SHD)" evidence="3">
    <location>
        <begin position="200"/>
        <end position="230"/>
    </location>
</feature>
<feature type="compositionally biased region" description="Polar residues" evidence="2">
    <location>
        <begin position="44"/>
        <end position="59"/>
    </location>
</feature>
<feature type="region of interest" description="Disordered" evidence="2">
    <location>
        <begin position="1"/>
        <end position="98"/>
    </location>
</feature>
<dbReference type="Proteomes" id="UP001521116">
    <property type="component" value="Unassembled WGS sequence"/>
</dbReference>
<keyword evidence="1" id="KW-0677">Repeat</keyword>
<evidence type="ECO:0000313" key="4">
    <source>
        <dbReference type="EMBL" id="KAL1636287.1"/>
    </source>
</evidence>
<sequence>MAGRSGTLSPISVDSANDWSPVSKYNHLGGSDNPYSPSIPPTPRNQLITPPTSVTSSTDGMIPNGLGRPPTSNGQPSPPSSIARSSTGDGLYASSVRDRESISSRKAIMIEESLADHYRVLKVYLGPYLRDEKGNLRPNRARDKLLRLSSVQFQELSTDVYDESIRREDERRRGGPNAPGNDIPKFLLPKTNYHPKRNQARQKLSTLPIDRFRQLATDVFYELERRFPHFMGDDIERVTSPTGSIASNRSRGPGRGPIPSNGSMGRGPPPPGYRGPPPGPGGPGYRGPPGPGLGPPGAGGQFGRPLPKTFQSNTIVPNKGTMVEDDDDNSGVDDDDDDDAFGLEDAARRSSKRTTSKSLGNEKLIAELTSQVEQLQEKAEGLENQMKDRDEEVERLKNAEKDRDNDTENDKAELADLRDDLERKLEEAQSLNDSLRSELEKARYDASETERELRARVEDAERNGGSGGSDDNDWKQRYQQLEREMEEQQHVTDEVRREASQFLQEMRALSERSNASLEKEEKLMAEITRLESEVKEWKSRYARSKTQVRHLRASSSGLASFAEDASVYARDGNFVQPDGLVKDVHLTKFQLCIDQLLQTARKSNSEAVLDCMKEIVSCVRTITADVDAAGSPTSDDGEDSIKKLHKLKSRVSATANNLITASKNHAAGQGLSPVSLLDAAASHLTTSIVELVKVVRIRPTQPGEEDYENLDVKSARLSTNYYGNGARHTRNGSSVSIDSTRYSRSAASSPRPWSTRRSEGPNGLLKGSNVNIVRENSGLEEIKDYLEDQTTDLVNSIQPLVQEIRSSPAGAPLPEQNIQQHINDINRTVYDIGSKTREAVSNTRNGALAKHATPVVDLLEDCREGLLSALDENEAGMREKIPPLAFKIARATKELVLRVERIANRELTADMTVSNDF</sequence>
<feature type="compositionally biased region" description="Acidic residues" evidence="2">
    <location>
        <begin position="323"/>
        <end position="342"/>
    </location>
</feature>
<evidence type="ECO:0000313" key="5">
    <source>
        <dbReference type="Proteomes" id="UP001521116"/>
    </source>
</evidence>
<gene>
    <name evidence="4" type="primary">SPA2</name>
    <name evidence="4" type="ORF">SLS56_001267</name>
</gene>
<dbReference type="InterPro" id="IPR022018">
    <property type="entry name" value="GIT1_C"/>
</dbReference>
<accession>A0ABR3T9W8</accession>
<reference evidence="4 5" key="1">
    <citation type="submission" date="2024-02" db="EMBL/GenBank/DDBJ databases">
        <title>De novo assembly and annotation of 12 fungi associated with fruit tree decline syndrome in Ontario, Canada.</title>
        <authorList>
            <person name="Sulman M."/>
            <person name="Ellouze W."/>
            <person name="Ilyukhin E."/>
        </authorList>
    </citation>
    <scope>NUCLEOTIDE SEQUENCE [LARGE SCALE GENOMIC DNA]</scope>
    <source>
        <strain evidence="4 5">M1-105</strain>
    </source>
</reference>
<feature type="compositionally biased region" description="Basic and acidic residues" evidence="2">
    <location>
        <begin position="435"/>
        <end position="462"/>
    </location>
</feature>
<evidence type="ECO:0000259" key="3">
    <source>
        <dbReference type="SMART" id="SM00555"/>
    </source>
</evidence>
<dbReference type="EMBL" id="JAJVDC020000007">
    <property type="protein sequence ID" value="KAL1636287.1"/>
    <property type="molecule type" value="Genomic_DNA"/>
</dbReference>
<dbReference type="Pfam" id="PF23742">
    <property type="entry name" value="VBS_C3G9"/>
    <property type="match status" value="1"/>
</dbReference>
<dbReference type="InterPro" id="IPR039892">
    <property type="entry name" value="Spa2/Sph1"/>
</dbReference>
<feature type="compositionally biased region" description="Polar residues" evidence="2">
    <location>
        <begin position="239"/>
        <end position="250"/>
    </location>
</feature>
<feature type="domain" description="GIT Spa2 homology (SHD)" evidence="3">
    <location>
        <begin position="141"/>
        <end position="171"/>
    </location>
</feature>
<dbReference type="SMART" id="SM00555">
    <property type="entry name" value="GIT"/>
    <property type="match status" value="2"/>
</dbReference>
<feature type="region of interest" description="Disordered" evidence="2">
    <location>
        <begin position="375"/>
        <end position="473"/>
    </location>
</feature>
<comment type="caution">
    <text evidence="4">The sequence shown here is derived from an EMBL/GenBank/DDBJ whole genome shotgun (WGS) entry which is preliminary data.</text>
</comment>
<feature type="compositionally biased region" description="Pro residues" evidence="2">
    <location>
        <begin position="267"/>
        <end position="294"/>
    </location>
</feature>
<feature type="compositionally biased region" description="Polar residues" evidence="2">
    <location>
        <begin position="1"/>
        <end position="20"/>
    </location>
</feature>
<dbReference type="InterPro" id="IPR013724">
    <property type="entry name" value="GIT_SHD"/>
</dbReference>
<name>A0ABR3T9W8_9PEZI</name>
<feature type="region of interest" description="Disordered" evidence="2">
    <location>
        <begin position="234"/>
        <end position="363"/>
    </location>
</feature>
<dbReference type="Pfam" id="PF12205">
    <property type="entry name" value="GIT1_C"/>
    <property type="match status" value="1"/>
</dbReference>
<evidence type="ECO:0000256" key="1">
    <source>
        <dbReference type="ARBA" id="ARBA00022737"/>
    </source>
</evidence>
<protein>
    <submittedName>
        <fullName evidence="4">Component of the polarisome</fullName>
    </submittedName>
</protein>
<feature type="compositionally biased region" description="Basic and acidic residues" evidence="2">
    <location>
        <begin position="375"/>
        <end position="427"/>
    </location>
</feature>
<dbReference type="PANTHER" id="PTHR21601:SF0">
    <property type="entry name" value="PROTEIN SPA2-RELATED"/>
    <property type="match status" value="1"/>
</dbReference>
<feature type="compositionally biased region" description="Low complexity" evidence="2">
    <location>
        <begin position="739"/>
        <end position="755"/>
    </location>
</feature>
<organism evidence="4 5">
    <name type="scientific">Neofusicoccum ribis</name>
    <dbReference type="NCBI Taxonomy" id="45134"/>
    <lineage>
        <taxon>Eukaryota</taxon>
        <taxon>Fungi</taxon>
        <taxon>Dikarya</taxon>
        <taxon>Ascomycota</taxon>
        <taxon>Pezizomycotina</taxon>
        <taxon>Dothideomycetes</taxon>
        <taxon>Dothideomycetes incertae sedis</taxon>
        <taxon>Botryosphaeriales</taxon>
        <taxon>Botryosphaeriaceae</taxon>
        <taxon>Neofusicoccum</taxon>
    </lineage>
</organism>
<dbReference type="Pfam" id="PF08518">
    <property type="entry name" value="GIT_SHD"/>
    <property type="match status" value="2"/>
</dbReference>
<proteinExistence type="predicted"/>